<dbReference type="AlphaFoldDB" id="A0A2R4BNB1"/>
<dbReference type="PANTHER" id="PTHR35562">
    <property type="entry name" value="DNA ENDONUCLEASE SMRA-RELATED"/>
    <property type="match status" value="1"/>
</dbReference>
<evidence type="ECO:0000256" key="1">
    <source>
        <dbReference type="SAM" id="MobiDB-lite"/>
    </source>
</evidence>
<dbReference type="InterPro" id="IPR002625">
    <property type="entry name" value="Smr_dom"/>
</dbReference>
<keyword evidence="4" id="KW-1185">Reference proteome</keyword>
<reference evidence="3 4" key="1">
    <citation type="submission" date="2018-03" db="EMBL/GenBank/DDBJ databases">
        <title>Complete genome sequence of Thauera aromatica, a model organism for studying aromatic compound degradation under denitrifying conditions.</title>
        <authorList>
            <person name="Lo H.-Y."/>
            <person name="Goris T."/>
            <person name="Boll M."/>
            <person name="Mueller J.A."/>
        </authorList>
    </citation>
    <scope>NUCLEOTIDE SEQUENCE [LARGE SCALE GENOMIC DNA]</scope>
    <source>
        <strain evidence="3 4">K172</strain>
    </source>
</reference>
<dbReference type="SUPFAM" id="SSF160443">
    <property type="entry name" value="SMR domain-like"/>
    <property type="match status" value="1"/>
</dbReference>
<feature type="region of interest" description="Disordered" evidence="1">
    <location>
        <begin position="1"/>
        <end position="145"/>
    </location>
</feature>
<dbReference type="InterPro" id="IPR036063">
    <property type="entry name" value="Smr_dom_sf"/>
</dbReference>
<sequence>MARRPRTPTSAAKTGGDGERGKAGNGPFAALRRQLREQQEAATRPAVPPASPPPDSGRAAAKKIPPAPSGGARADAVQAPDGSGTAPVDEAERTLFRQALGAVRPLRRNDRAEIEPPRPAPVPRRRERAEEDLAPPPRRAESDPLQAAYAGVVPLRDRGRVELETAHRHHARAPATASDARIQRPDAIVLPAEVEASDPAALFRLVVGDTRPLDHDNRVELERPAPAPAPVKHDADERAALDESLIAPLTFEDRLDMGDEAAFLRAGLPRRVLTDLRRGRWVLQGQIDLHGLTRDEARAALGHFLHDSLSQGRRCIRVIHGKGHGSPGKESILKQLSRGWLAQREEILAFCQAGPHEGGSGALLVLLRARNATPRRVEPT</sequence>
<dbReference type="Gene3D" id="3.30.1370.110">
    <property type="match status" value="1"/>
</dbReference>
<protein>
    <submittedName>
        <fullName evidence="3">DNA-nicking endonuclease</fullName>
    </submittedName>
</protein>
<keyword evidence="3" id="KW-0378">Hydrolase</keyword>
<evidence type="ECO:0000313" key="3">
    <source>
        <dbReference type="EMBL" id="AVR88837.1"/>
    </source>
</evidence>
<dbReference type="PANTHER" id="PTHR35562:SF2">
    <property type="entry name" value="DNA ENDONUCLEASE SMRA-RELATED"/>
    <property type="match status" value="1"/>
</dbReference>
<dbReference type="PROSITE" id="PS50828">
    <property type="entry name" value="SMR"/>
    <property type="match status" value="1"/>
</dbReference>
<dbReference type="EMBL" id="CP028339">
    <property type="protein sequence ID" value="AVR88837.1"/>
    <property type="molecule type" value="Genomic_DNA"/>
</dbReference>
<dbReference type="RefSeq" id="WP_107221010.1">
    <property type="nucleotide sequence ID" value="NZ_CP028339.1"/>
</dbReference>
<accession>A0A2R4BNB1</accession>
<evidence type="ECO:0000313" key="4">
    <source>
        <dbReference type="Proteomes" id="UP000241885"/>
    </source>
</evidence>
<proteinExistence type="predicted"/>
<keyword evidence="3" id="KW-0540">Nuclease</keyword>
<dbReference type="Pfam" id="PF01713">
    <property type="entry name" value="Smr"/>
    <property type="match status" value="1"/>
</dbReference>
<keyword evidence="3" id="KW-0255">Endonuclease</keyword>
<dbReference type="OrthoDB" id="9808881at2"/>
<dbReference type="KEGG" id="tak:Tharo_1931"/>
<organism evidence="3 4">
    <name type="scientific">Thauera aromatica K172</name>
    <dbReference type="NCBI Taxonomy" id="44139"/>
    <lineage>
        <taxon>Bacteria</taxon>
        <taxon>Pseudomonadati</taxon>
        <taxon>Pseudomonadota</taxon>
        <taxon>Betaproteobacteria</taxon>
        <taxon>Rhodocyclales</taxon>
        <taxon>Zoogloeaceae</taxon>
        <taxon>Thauera</taxon>
    </lineage>
</organism>
<evidence type="ECO:0000259" key="2">
    <source>
        <dbReference type="PROSITE" id="PS50828"/>
    </source>
</evidence>
<feature type="domain" description="Smr" evidence="2">
    <location>
        <begin position="287"/>
        <end position="368"/>
    </location>
</feature>
<feature type="compositionally biased region" description="Basic and acidic residues" evidence="1">
    <location>
        <begin position="107"/>
        <end position="116"/>
    </location>
</feature>
<dbReference type="GO" id="GO:0004519">
    <property type="term" value="F:endonuclease activity"/>
    <property type="evidence" value="ECO:0007669"/>
    <property type="project" value="UniProtKB-KW"/>
</dbReference>
<feature type="compositionally biased region" description="Pro residues" evidence="1">
    <location>
        <begin position="46"/>
        <end position="55"/>
    </location>
</feature>
<dbReference type="Proteomes" id="UP000241885">
    <property type="component" value="Chromosome"/>
</dbReference>
<name>A0A2R4BNB1_THAAR</name>
<dbReference type="SMART" id="SM00463">
    <property type="entry name" value="SMR"/>
    <property type="match status" value="1"/>
</dbReference>
<gene>
    <name evidence="3" type="ORF">Tharo_1931</name>
</gene>